<keyword evidence="3" id="KW-0408">Iron</keyword>
<dbReference type="InterPro" id="IPR002051">
    <property type="entry name" value="Haem_Oase"/>
</dbReference>
<dbReference type="PRINTS" id="PR00088">
    <property type="entry name" value="HAEMOXYGNASE"/>
</dbReference>
<dbReference type="Gene3D" id="1.20.910.10">
    <property type="entry name" value="Heme oxygenase-like"/>
    <property type="match status" value="1"/>
</dbReference>
<proteinExistence type="predicted"/>
<name>A0ABP0NH06_9DINO</name>
<evidence type="ECO:0000256" key="1">
    <source>
        <dbReference type="ARBA" id="ARBA00022617"/>
    </source>
</evidence>
<evidence type="ECO:0000259" key="4">
    <source>
        <dbReference type="SMART" id="SM01117"/>
    </source>
</evidence>
<dbReference type="SMART" id="SM01117">
    <property type="entry name" value="Cyt-b5"/>
    <property type="match status" value="1"/>
</dbReference>
<evidence type="ECO:0000313" key="6">
    <source>
        <dbReference type="Proteomes" id="UP001642484"/>
    </source>
</evidence>
<gene>
    <name evidence="5" type="ORF">CCMP2556_LOCUS30311</name>
</gene>
<dbReference type="InterPro" id="IPR016053">
    <property type="entry name" value="Haem_Oase-like"/>
</dbReference>
<dbReference type="CDD" id="cd19165">
    <property type="entry name" value="HemeO"/>
    <property type="match status" value="1"/>
</dbReference>
<dbReference type="InterPro" id="IPR016084">
    <property type="entry name" value="Haem_Oase-like_multi-hlx"/>
</dbReference>
<dbReference type="PANTHER" id="PTHR10720">
    <property type="entry name" value="HEME OXYGENASE"/>
    <property type="match status" value="1"/>
</dbReference>
<feature type="domain" description="Cytochrome b5 heme-binding" evidence="4">
    <location>
        <begin position="250"/>
        <end position="333"/>
    </location>
</feature>
<dbReference type="EMBL" id="CAXAMN010021629">
    <property type="protein sequence ID" value="CAK9061655.1"/>
    <property type="molecule type" value="Genomic_DNA"/>
</dbReference>
<dbReference type="SUPFAM" id="SSF55856">
    <property type="entry name" value="Cytochrome b5-like heme/steroid binding domain"/>
    <property type="match status" value="1"/>
</dbReference>
<dbReference type="SUPFAM" id="SSF48613">
    <property type="entry name" value="Heme oxygenase-like"/>
    <property type="match status" value="1"/>
</dbReference>
<organism evidence="5 6">
    <name type="scientific">Durusdinium trenchii</name>
    <dbReference type="NCBI Taxonomy" id="1381693"/>
    <lineage>
        <taxon>Eukaryota</taxon>
        <taxon>Sar</taxon>
        <taxon>Alveolata</taxon>
        <taxon>Dinophyceae</taxon>
        <taxon>Suessiales</taxon>
        <taxon>Symbiodiniaceae</taxon>
        <taxon>Durusdinium</taxon>
    </lineage>
</organism>
<dbReference type="Pfam" id="PF00173">
    <property type="entry name" value="Cyt-b5"/>
    <property type="match status" value="1"/>
</dbReference>
<dbReference type="Pfam" id="PF01126">
    <property type="entry name" value="Heme_oxygenase"/>
    <property type="match status" value="1"/>
</dbReference>
<dbReference type="Proteomes" id="UP001642484">
    <property type="component" value="Unassembled WGS sequence"/>
</dbReference>
<keyword evidence="2" id="KW-0479">Metal-binding</keyword>
<sequence>MSAYSGLAPDARGNSSWFLTRTNKEHEATMEHPFMRSIYAETFDIEAYCQYLAGLYHIFSTLENHCAVAGAPLSTMDDKVLHRREALQKDLAVWWGSDWETKAKVSPATAQYLEQLQKDSTDPWFLLCHHFLQYNAVLSGGQFLGTKVSNRAKQTPPTGVEFYTFALPKDQSTHARVQCYLDELDKLDIPSELRERMLNCMRKIYQLILATFDEAYNLCKVDGVSYASVKATKSAKPKVPPPMQPGDRNFTSSELALFDGSDPAKPLLTSVLGRIYDVSKGKDSFGPSGPYAMFAGHDGTYNLAVMSLKKQTVDKFEYVLEQDDKECLADWIAYFDNHYGRPLGILRDRTHAIALKDLPQATKIPFQSQESEAPASRL</sequence>
<evidence type="ECO:0000256" key="2">
    <source>
        <dbReference type="ARBA" id="ARBA00022723"/>
    </source>
</evidence>
<comment type="caution">
    <text evidence="5">The sequence shown here is derived from an EMBL/GenBank/DDBJ whole genome shotgun (WGS) entry which is preliminary data.</text>
</comment>
<dbReference type="PANTHER" id="PTHR10720:SF0">
    <property type="entry name" value="HEME OXYGENASE"/>
    <property type="match status" value="1"/>
</dbReference>
<accession>A0ABP0NH06</accession>
<dbReference type="InterPro" id="IPR001199">
    <property type="entry name" value="Cyt_B5-like_heme/steroid-bd"/>
</dbReference>
<dbReference type="InterPro" id="IPR036400">
    <property type="entry name" value="Cyt_B5-like_heme/steroid_sf"/>
</dbReference>
<reference evidence="5 6" key="1">
    <citation type="submission" date="2024-02" db="EMBL/GenBank/DDBJ databases">
        <authorList>
            <person name="Chen Y."/>
            <person name="Shah S."/>
            <person name="Dougan E. K."/>
            <person name="Thang M."/>
            <person name="Chan C."/>
        </authorList>
    </citation>
    <scope>NUCLEOTIDE SEQUENCE [LARGE SCALE GENOMIC DNA]</scope>
</reference>
<keyword evidence="1" id="KW-0349">Heme</keyword>
<evidence type="ECO:0000256" key="3">
    <source>
        <dbReference type="ARBA" id="ARBA00023004"/>
    </source>
</evidence>
<dbReference type="Gene3D" id="3.10.120.10">
    <property type="entry name" value="Cytochrome b5-like heme/steroid binding domain"/>
    <property type="match status" value="1"/>
</dbReference>
<keyword evidence="6" id="KW-1185">Reference proteome</keyword>
<protein>
    <recommendedName>
        <fullName evidence="4">Cytochrome b5 heme-binding domain-containing protein</fullName>
    </recommendedName>
</protein>
<evidence type="ECO:0000313" key="5">
    <source>
        <dbReference type="EMBL" id="CAK9061655.1"/>
    </source>
</evidence>